<dbReference type="PANTHER" id="PTHR31681:SF3">
    <property type="entry name" value="OS04G0690100 PROTEIN"/>
    <property type="match status" value="1"/>
</dbReference>
<dbReference type="GO" id="GO:0003950">
    <property type="term" value="F:NAD+ poly-ADP-ribosyltransferase activity"/>
    <property type="evidence" value="ECO:0007669"/>
    <property type="project" value="InterPro"/>
</dbReference>
<dbReference type="Proteomes" id="UP000053424">
    <property type="component" value="Unassembled WGS sequence"/>
</dbReference>
<keyword evidence="3" id="KW-1185">Reference proteome</keyword>
<dbReference type="PANTHER" id="PTHR31681">
    <property type="entry name" value="C2H2-LIKE ZINC FINGER PROTEIN"/>
    <property type="match status" value="1"/>
</dbReference>
<dbReference type="STRING" id="686832.A0A0C2XBI8"/>
<feature type="domain" description="PARP catalytic" evidence="1">
    <location>
        <begin position="33"/>
        <end position="196"/>
    </location>
</feature>
<gene>
    <name evidence="2" type="ORF">M413DRAFT_449818</name>
</gene>
<reference evidence="3" key="2">
    <citation type="submission" date="2015-01" db="EMBL/GenBank/DDBJ databases">
        <title>Evolutionary Origins and Diversification of the Mycorrhizal Mutualists.</title>
        <authorList>
            <consortium name="DOE Joint Genome Institute"/>
            <consortium name="Mycorrhizal Genomics Consortium"/>
            <person name="Kohler A."/>
            <person name="Kuo A."/>
            <person name="Nagy L.G."/>
            <person name="Floudas D."/>
            <person name="Copeland A."/>
            <person name="Barry K.W."/>
            <person name="Cichocki N."/>
            <person name="Veneault-Fourrey C."/>
            <person name="LaButti K."/>
            <person name="Lindquist E.A."/>
            <person name="Lipzen A."/>
            <person name="Lundell T."/>
            <person name="Morin E."/>
            <person name="Murat C."/>
            <person name="Riley R."/>
            <person name="Ohm R."/>
            <person name="Sun H."/>
            <person name="Tunlid A."/>
            <person name="Henrissat B."/>
            <person name="Grigoriev I.V."/>
            <person name="Hibbett D.S."/>
            <person name="Martin F."/>
        </authorList>
    </citation>
    <scope>NUCLEOTIDE SEQUENCE [LARGE SCALE GENOMIC DNA]</scope>
    <source>
        <strain evidence="3">h7</strain>
    </source>
</reference>
<accession>A0A0C2XBI8</accession>
<proteinExistence type="predicted"/>
<organism evidence="2 3">
    <name type="scientific">Hebeloma cylindrosporum</name>
    <dbReference type="NCBI Taxonomy" id="76867"/>
    <lineage>
        <taxon>Eukaryota</taxon>
        <taxon>Fungi</taxon>
        <taxon>Dikarya</taxon>
        <taxon>Basidiomycota</taxon>
        <taxon>Agaricomycotina</taxon>
        <taxon>Agaricomycetes</taxon>
        <taxon>Agaricomycetidae</taxon>
        <taxon>Agaricales</taxon>
        <taxon>Agaricineae</taxon>
        <taxon>Hymenogastraceae</taxon>
        <taxon>Hebeloma</taxon>
    </lineage>
</organism>
<dbReference type="SUPFAM" id="SSF56399">
    <property type="entry name" value="ADP-ribosylation"/>
    <property type="match status" value="1"/>
</dbReference>
<reference evidence="2 3" key="1">
    <citation type="submission" date="2014-04" db="EMBL/GenBank/DDBJ databases">
        <authorList>
            <consortium name="DOE Joint Genome Institute"/>
            <person name="Kuo A."/>
            <person name="Gay G."/>
            <person name="Dore J."/>
            <person name="Kohler A."/>
            <person name="Nagy L.G."/>
            <person name="Floudas D."/>
            <person name="Copeland A."/>
            <person name="Barry K.W."/>
            <person name="Cichocki N."/>
            <person name="Veneault-Fourrey C."/>
            <person name="LaButti K."/>
            <person name="Lindquist E.A."/>
            <person name="Lipzen A."/>
            <person name="Lundell T."/>
            <person name="Morin E."/>
            <person name="Murat C."/>
            <person name="Sun H."/>
            <person name="Tunlid A."/>
            <person name="Henrissat B."/>
            <person name="Grigoriev I.V."/>
            <person name="Hibbett D.S."/>
            <person name="Martin F."/>
            <person name="Nordberg H.P."/>
            <person name="Cantor M.N."/>
            <person name="Hua S.X."/>
        </authorList>
    </citation>
    <scope>NUCLEOTIDE SEQUENCE [LARGE SCALE GENOMIC DNA]</scope>
    <source>
        <strain evidence="3">h7</strain>
    </source>
</reference>
<evidence type="ECO:0000313" key="2">
    <source>
        <dbReference type="EMBL" id="KIM35318.1"/>
    </source>
</evidence>
<dbReference type="HOGENOM" id="CLU_039434_1_1_1"/>
<name>A0A0C2XBI8_HEBCY</name>
<protein>
    <recommendedName>
        <fullName evidence="1">PARP catalytic domain-containing protein</fullName>
    </recommendedName>
</protein>
<dbReference type="EMBL" id="KN831823">
    <property type="protein sequence ID" value="KIM35318.1"/>
    <property type="molecule type" value="Genomic_DNA"/>
</dbReference>
<dbReference type="OrthoDB" id="9514740at2759"/>
<sequence length="226" mass="25207">MLHAALDASGHAHLHTCYNSPTNLIHVPATDPEYQIISQKFTSGWKHPHKPRPKIQRIFYVAYSGSGLAHLGKFSDYSNRVGNTQMLFHGTKRMCTIGETDQNVFCCKQNTCNVCSILRGAYDMERAKGKRMFGPGIYSTNVSSKADDYSANTNNTSIRTRVMIVNHVALGRSKLMFEASHDMQHAPHMFNSVTAATYPEGGKVNYHEAVVYREDAICANALIIYS</sequence>
<evidence type="ECO:0000313" key="3">
    <source>
        <dbReference type="Proteomes" id="UP000053424"/>
    </source>
</evidence>
<dbReference type="InterPro" id="IPR012317">
    <property type="entry name" value="Poly(ADP-ribose)pol_cat_dom"/>
</dbReference>
<dbReference type="Pfam" id="PF00644">
    <property type="entry name" value="PARP"/>
    <property type="match status" value="1"/>
</dbReference>
<evidence type="ECO:0000259" key="1">
    <source>
        <dbReference type="Pfam" id="PF00644"/>
    </source>
</evidence>
<dbReference type="AlphaFoldDB" id="A0A0C2XBI8"/>
<dbReference type="Gene3D" id="3.90.228.10">
    <property type="match status" value="1"/>
</dbReference>